<dbReference type="OrthoDB" id="145933at2"/>
<dbReference type="Proteomes" id="UP000237640">
    <property type="component" value="Unassembled WGS sequence"/>
</dbReference>
<dbReference type="EMBL" id="PVYX01000002">
    <property type="protein sequence ID" value="PRX54951.1"/>
    <property type="molecule type" value="Genomic_DNA"/>
</dbReference>
<reference evidence="1 2" key="1">
    <citation type="submission" date="2018-03" db="EMBL/GenBank/DDBJ databases">
        <title>Genomic Encyclopedia of Archaeal and Bacterial Type Strains, Phase II (KMG-II): from individual species to whole genera.</title>
        <authorList>
            <person name="Goeker M."/>
        </authorList>
    </citation>
    <scope>NUCLEOTIDE SEQUENCE [LARGE SCALE GENOMIC DNA]</scope>
    <source>
        <strain evidence="1 2">DSM 25027</strain>
    </source>
</reference>
<evidence type="ECO:0000313" key="1">
    <source>
        <dbReference type="EMBL" id="PRX54951.1"/>
    </source>
</evidence>
<dbReference type="RefSeq" id="WP_106146459.1">
    <property type="nucleotide sequence ID" value="NZ_PVYX01000002.1"/>
</dbReference>
<keyword evidence="2" id="KW-1185">Reference proteome</keyword>
<gene>
    <name evidence="1" type="ORF">CLV81_3356</name>
</gene>
<dbReference type="Gene3D" id="3.40.50.300">
    <property type="entry name" value="P-loop containing nucleotide triphosphate hydrolases"/>
    <property type="match status" value="1"/>
</dbReference>
<proteinExistence type="predicted"/>
<protein>
    <recommendedName>
        <fullName evidence="3">DUF1611 domain-containing protein</fullName>
    </recommendedName>
</protein>
<dbReference type="InterPro" id="IPR027417">
    <property type="entry name" value="P-loop_NTPase"/>
</dbReference>
<dbReference type="AlphaFoldDB" id="A0A2T0MBT3"/>
<name>A0A2T0MBT3_9FLAO</name>
<organism evidence="1 2">
    <name type="scientific">Flagellimonas meridianipacifica</name>
    <dbReference type="NCBI Taxonomy" id="1080225"/>
    <lineage>
        <taxon>Bacteria</taxon>
        <taxon>Pseudomonadati</taxon>
        <taxon>Bacteroidota</taxon>
        <taxon>Flavobacteriia</taxon>
        <taxon>Flavobacteriales</taxon>
        <taxon>Flavobacteriaceae</taxon>
        <taxon>Flagellimonas</taxon>
    </lineage>
</organism>
<sequence>MKTIKRANSCKSIVDFKIDRSLAKSHKPEAGDVAVFEVLEIGSLNAIQDYAGRNCYIFEGDHIMVAFGNRYASNQFEAYVPKAYQNEYDLVGKGGVVGNVFSMYYKLEEKGPTKLKMVGYVVDQGKVINTIYHNKERKVFNPFKQRGFKTILSVGSSMDSGKTTTAAFLCRGLKNSGHKVAYIKLTGTVFNKDKMLCFDCGADYVTDFSDLGFPSTYLCSLATILDVYEGLLSNVEAMDPDYLVIEVADGLYQKETSALMNHLPFTDSIDHVILSCGNSLAVHAGIELLSPIFGPRLFALAGLFTGSPLMVLEVEENSCLPVLTLEKLVDPTLLNNVLKESKTGVAV</sequence>
<accession>A0A2T0MBT3</accession>
<evidence type="ECO:0000313" key="2">
    <source>
        <dbReference type="Proteomes" id="UP000237640"/>
    </source>
</evidence>
<evidence type="ECO:0008006" key="3">
    <source>
        <dbReference type="Google" id="ProtNLM"/>
    </source>
</evidence>
<dbReference type="SUPFAM" id="SSF52540">
    <property type="entry name" value="P-loop containing nucleoside triphosphate hydrolases"/>
    <property type="match status" value="1"/>
</dbReference>
<comment type="caution">
    <text evidence="1">The sequence shown here is derived from an EMBL/GenBank/DDBJ whole genome shotgun (WGS) entry which is preliminary data.</text>
</comment>